<evidence type="ECO:0000256" key="6">
    <source>
        <dbReference type="ARBA" id="ARBA00047179"/>
    </source>
</evidence>
<dbReference type="GO" id="GO:0000245">
    <property type="term" value="P:spliceosomal complex assembly"/>
    <property type="evidence" value="ECO:0007669"/>
    <property type="project" value="InterPro"/>
</dbReference>
<comment type="subcellular location">
    <subcellularLocation>
        <location evidence="1">Cytoplasm</location>
    </subcellularLocation>
</comment>
<keyword evidence="3" id="KW-0507">mRNA processing</keyword>
<dbReference type="GO" id="GO:0000387">
    <property type="term" value="P:spliceosomal snRNP assembly"/>
    <property type="evidence" value="ECO:0007669"/>
    <property type="project" value="InterPro"/>
</dbReference>
<evidence type="ECO:0000256" key="5">
    <source>
        <dbReference type="ARBA" id="ARBA00025758"/>
    </source>
</evidence>
<evidence type="ECO:0000256" key="4">
    <source>
        <dbReference type="ARBA" id="ARBA00023187"/>
    </source>
</evidence>
<reference evidence="8" key="1">
    <citation type="journal article" date="2013" name="Genome Biol.">
        <title>Draft genome of the mountain pine beetle, Dendroctonus ponderosae Hopkins, a major forest pest.</title>
        <authorList>
            <person name="Keeling C.I."/>
            <person name="Yuen M.M."/>
            <person name="Liao N.Y."/>
            <person name="Docking T.R."/>
            <person name="Chan S.K."/>
            <person name="Taylor G.A."/>
            <person name="Palmquist D.L."/>
            <person name="Jackman S.D."/>
            <person name="Nguyen A."/>
            <person name="Li M."/>
            <person name="Henderson H."/>
            <person name="Janes J.K."/>
            <person name="Zhao Y."/>
            <person name="Pandoh P."/>
            <person name="Moore R."/>
            <person name="Sperling F.A."/>
            <person name="Huber D.P."/>
            <person name="Birol I."/>
            <person name="Jones S.J."/>
            <person name="Bohlmann J."/>
        </authorList>
    </citation>
    <scope>NUCLEOTIDE SEQUENCE</scope>
</reference>
<dbReference type="PANTHER" id="PTHR12794:SF0">
    <property type="entry name" value="GEM-ASSOCIATED PROTEIN 2"/>
    <property type="match status" value="1"/>
</dbReference>
<reference evidence="7" key="2">
    <citation type="submission" date="2024-08" db="UniProtKB">
        <authorList>
            <consortium name="EnsemblMetazoa"/>
        </authorList>
    </citation>
    <scope>IDENTIFICATION</scope>
</reference>
<protein>
    <recommendedName>
        <fullName evidence="6">Gem-associated protein 2</fullName>
    </recommendedName>
</protein>
<dbReference type="Gene3D" id="1.20.58.1070">
    <property type="match status" value="1"/>
</dbReference>
<proteinExistence type="inferred from homology"/>
<comment type="similarity">
    <text evidence="5">Belongs to the gemin-2 family.</text>
</comment>
<dbReference type="GO" id="GO:0032797">
    <property type="term" value="C:SMN complex"/>
    <property type="evidence" value="ECO:0007669"/>
    <property type="project" value="TreeGrafter"/>
</dbReference>
<sequence>MATSESSDDECGVMRKALDVSLPDDFDPESIPQTGEEYLHHVIYERTNKCRKWVTAEGDFTKYKKNQTVHVTIETESPKALEKFCPSKSWQDNALQDYIQLRTFLSNTQQPNPTDQSICKKSFWKSIEKTRPSFSEITQYSQAAKILMLAEITKYLENVRIVSETVGVWIYAILALLEKPLSPDCCYKLRQFAKKCIELRAALKEEDEGFLKSRDG</sequence>
<keyword evidence="2" id="KW-0963">Cytoplasm</keyword>
<accession>A0AAR5QHQ0</accession>
<dbReference type="InterPro" id="IPR035426">
    <property type="entry name" value="Gemin2/Brr1"/>
</dbReference>
<keyword evidence="8" id="KW-1185">Reference proteome</keyword>
<keyword evidence="4" id="KW-0508">mRNA splicing</keyword>
<dbReference type="Proteomes" id="UP000019118">
    <property type="component" value="Unassembled WGS sequence"/>
</dbReference>
<dbReference type="GO" id="GO:0005681">
    <property type="term" value="C:spliceosomal complex"/>
    <property type="evidence" value="ECO:0007669"/>
    <property type="project" value="InterPro"/>
</dbReference>
<dbReference type="PIRSF" id="PIRSF038038">
    <property type="entry name" value="SMN_Gemin2"/>
    <property type="match status" value="1"/>
</dbReference>
<evidence type="ECO:0000256" key="1">
    <source>
        <dbReference type="ARBA" id="ARBA00004496"/>
    </source>
</evidence>
<dbReference type="AlphaFoldDB" id="A0AAR5QHQ0"/>
<evidence type="ECO:0000313" key="8">
    <source>
        <dbReference type="Proteomes" id="UP000019118"/>
    </source>
</evidence>
<evidence type="ECO:0000313" key="7">
    <source>
        <dbReference type="EnsemblMetazoa" id="XP_019772677.1"/>
    </source>
</evidence>
<dbReference type="InterPro" id="IPR017364">
    <property type="entry name" value="GEMIN2"/>
</dbReference>
<evidence type="ECO:0000256" key="2">
    <source>
        <dbReference type="ARBA" id="ARBA00022490"/>
    </source>
</evidence>
<dbReference type="PANTHER" id="PTHR12794">
    <property type="entry name" value="GEMIN2"/>
    <property type="match status" value="1"/>
</dbReference>
<evidence type="ECO:0000256" key="3">
    <source>
        <dbReference type="ARBA" id="ARBA00022664"/>
    </source>
</evidence>
<dbReference type="EnsemblMetazoa" id="XM_019917118.1">
    <property type="protein sequence ID" value="XP_019772677.1"/>
    <property type="gene ID" value="LOC109546232"/>
</dbReference>
<organism evidence="7 8">
    <name type="scientific">Dendroctonus ponderosae</name>
    <name type="common">Mountain pine beetle</name>
    <dbReference type="NCBI Taxonomy" id="77166"/>
    <lineage>
        <taxon>Eukaryota</taxon>
        <taxon>Metazoa</taxon>
        <taxon>Ecdysozoa</taxon>
        <taxon>Arthropoda</taxon>
        <taxon>Hexapoda</taxon>
        <taxon>Insecta</taxon>
        <taxon>Pterygota</taxon>
        <taxon>Neoptera</taxon>
        <taxon>Endopterygota</taxon>
        <taxon>Coleoptera</taxon>
        <taxon>Polyphaga</taxon>
        <taxon>Cucujiformia</taxon>
        <taxon>Curculionidae</taxon>
        <taxon>Scolytinae</taxon>
        <taxon>Dendroctonus</taxon>
    </lineage>
</organism>
<name>A0AAR5QHQ0_DENPD</name>
<dbReference type="Pfam" id="PF04938">
    <property type="entry name" value="SIP1"/>
    <property type="match status" value="1"/>
</dbReference>